<reference evidence="1 2" key="1">
    <citation type="submission" date="2016-08" db="EMBL/GenBank/DDBJ databases">
        <authorList>
            <person name="Seilhamer J.J."/>
        </authorList>
    </citation>
    <scope>NUCLEOTIDE SEQUENCE [LARGE SCALE GENOMIC DNA]</scope>
    <source>
        <strain evidence="1 2">HBR26</strain>
    </source>
</reference>
<dbReference type="EMBL" id="FMAJ01000042">
    <property type="protein sequence ID" value="SCB62300.1"/>
    <property type="molecule type" value="Genomic_DNA"/>
</dbReference>
<dbReference type="Proteomes" id="UP000198723">
    <property type="component" value="Unassembled WGS sequence"/>
</dbReference>
<gene>
    <name evidence="1" type="ORF">GA0061105_14215</name>
</gene>
<name>A0A1C3YD64_9HYPH</name>
<protein>
    <submittedName>
        <fullName evidence="1">Uncharacterized protein</fullName>
    </submittedName>
</protein>
<evidence type="ECO:0000313" key="2">
    <source>
        <dbReference type="Proteomes" id="UP000198723"/>
    </source>
</evidence>
<organism evidence="1 2">
    <name type="scientific">Rhizobium aethiopicum</name>
    <dbReference type="NCBI Taxonomy" id="1138170"/>
    <lineage>
        <taxon>Bacteria</taxon>
        <taxon>Pseudomonadati</taxon>
        <taxon>Pseudomonadota</taxon>
        <taxon>Alphaproteobacteria</taxon>
        <taxon>Hyphomicrobiales</taxon>
        <taxon>Rhizobiaceae</taxon>
        <taxon>Rhizobium/Agrobacterium group</taxon>
        <taxon>Rhizobium</taxon>
    </lineage>
</organism>
<feature type="non-terminal residue" evidence="1">
    <location>
        <position position="49"/>
    </location>
</feature>
<proteinExistence type="predicted"/>
<dbReference type="AlphaFoldDB" id="A0A1C3YD64"/>
<evidence type="ECO:0000313" key="1">
    <source>
        <dbReference type="EMBL" id="SCB62300.1"/>
    </source>
</evidence>
<sequence>MMVQFLGNVVMSREPSYITLNAALLAIRFFEAPTIMAASAALRSGWAAF</sequence>
<accession>A0A1C3YD64</accession>